<keyword evidence="3" id="KW-0560">Oxidoreductase</keyword>
<evidence type="ECO:0000256" key="2">
    <source>
        <dbReference type="ARBA" id="ARBA00022827"/>
    </source>
</evidence>
<dbReference type="InterPro" id="IPR016166">
    <property type="entry name" value="FAD-bd_PCMH"/>
</dbReference>
<dbReference type="Pfam" id="PF01565">
    <property type="entry name" value="FAD_binding_4"/>
    <property type="match status" value="1"/>
</dbReference>
<reference evidence="5" key="1">
    <citation type="submission" date="2021-11" db="EMBL/GenBank/DDBJ databases">
        <title>Legionella maioricencis sp. nov., a new species isolated from hot water samples in Mallorca.</title>
        <authorList>
            <person name="Crespi S."/>
            <person name="Drasar V."/>
            <person name="Salva-Serra F."/>
            <person name="Jaen-Luchoro D."/>
            <person name="Pineiro-Iglesias B."/>
            <person name="Aliaga F."/>
            <person name="Fernandez-Juarez V."/>
            <person name="Coll G."/>
            <person name="Moore E.R.B."/>
            <person name="Bennasar-Figueras A."/>
        </authorList>
    </citation>
    <scope>NUCLEOTIDE SEQUENCE</scope>
    <source>
        <strain evidence="5">HCPI-6</strain>
    </source>
</reference>
<evidence type="ECO:0000256" key="3">
    <source>
        <dbReference type="ARBA" id="ARBA00023002"/>
    </source>
</evidence>
<name>A0A9X2D1E9_9GAMM</name>
<keyword evidence="2" id="KW-0274">FAD</keyword>
<sequence>MRSKKILLTNFSHALYSESVCLRPDNEKQLAEYVTNNKPVNMLARGAGLSYNDSCLNKDGLIIDTKRFNHLIHFDSNSGIAVCQGGTLFKDLFLLDPDFIPAVIPGTVYATVAGGLAHDVHGKNNPREGSFGHHVEWFELIINDKTIRCSREQHSDLFHATIAGLGLTGIITRVAIRLKKTSRFVQVENTVVDSIKTLTEQMSTNSTIHDYQVAWLDLLSPTPRALLSLANHCPPVPCKERKSHTVPKLPFSLITSWNMKLFNKFFINSKKNQEQQSLEEFNNPLDKISRWNRLYGPKGLIQFQAVFTQDHAIDTLERLIKLIQLHKATPTLAVLKLFSQSGEGLLSFCKPGFTLAIDFIHNAQAKQAITAMNQLITEINGRIYLAKDLLLNPDQYQKMYENNAKFLQILASYHCHMQSDLAKRLGIIQ</sequence>
<dbReference type="PANTHER" id="PTHR13878:SF53">
    <property type="entry name" value="CYTOKININ DEHYDROGENASE 6"/>
    <property type="match status" value="1"/>
</dbReference>
<feature type="domain" description="FAD-binding PCMH-type" evidence="4">
    <location>
        <begin position="12"/>
        <end position="181"/>
    </location>
</feature>
<comment type="caution">
    <text evidence="5">The sequence shown here is derived from an EMBL/GenBank/DDBJ whole genome shotgun (WGS) entry which is preliminary data.</text>
</comment>
<dbReference type="InterPro" id="IPR016169">
    <property type="entry name" value="FAD-bd_PCMH_sub2"/>
</dbReference>
<dbReference type="Gene3D" id="3.30.465.10">
    <property type="match status" value="1"/>
</dbReference>
<evidence type="ECO:0000256" key="1">
    <source>
        <dbReference type="ARBA" id="ARBA00005466"/>
    </source>
</evidence>
<evidence type="ECO:0000313" key="6">
    <source>
        <dbReference type="Proteomes" id="UP001139721"/>
    </source>
</evidence>
<dbReference type="GO" id="GO:0071949">
    <property type="term" value="F:FAD binding"/>
    <property type="evidence" value="ECO:0007669"/>
    <property type="project" value="InterPro"/>
</dbReference>
<dbReference type="PROSITE" id="PS51387">
    <property type="entry name" value="FAD_PCMH"/>
    <property type="match status" value="1"/>
</dbReference>
<gene>
    <name evidence="5" type="ORF">LOX96_09910</name>
</gene>
<organism evidence="5 6">
    <name type="scientific">Legionella maioricensis</name>
    <dbReference type="NCBI Taxonomy" id="2896528"/>
    <lineage>
        <taxon>Bacteria</taxon>
        <taxon>Pseudomonadati</taxon>
        <taxon>Pseudomonadota</taxon>
        <taxon>Gammaproteobacteria</taxon>
        <taxon>Legionellales</taxon>
        <taxon>Legionellaceae</taxon>
        <taxon>Legionella</taxon>
    </lineage>
</organism>
<dbReference type="InterPro" id="IPR050432">
    <property type="entry name" value="FAD-linked_Oxidoreductases_BP"/>
</dbReference>
<dbReference type="AlphaFoldDB" id="A0A9X2D1E9"/>
<protein>
    <submittedName>
        <fullName evidence="5">FAD-binding oxidoreductase</fullName>
    </submittedName>
</protein>
<dbReference type="InterPro" id="IPR036318">
    <property type="entry name" value="FAD-bd_PCMH-like_sf"/>
</dbReference>
<accession>A0A9X2D1E9</accession>
<comment type="similarity">
    <text evidence="1">Belongs to the oxygen-dependent FAD-linked oxidoreductase family.</text>
</comment>
<dbReference type="InterPro" id="IPR006094">
    <property type="entry name" value="Oxid_FAD_bind_N"/>
</dbReference>
<proteinExistence type="inferred from homology"/>
<dbReference type="RefSeq" id="WP_250421749.1">
    <property type="nucleotide sequence ID" value="NZ_JAJKBJ010000010.1"/>
</dbReference>
<evidence type="ECO:0000313" key="5">
    <source>
        <dbReference type="EMBL" id="MCL9684408.1"/>
    </source>
</evidence>
<dbReference type="SUPFAM" id="SSF56176">
    <property type="entry name" value="FAD-binding/transporter-associated domain-like"/>
    <property type="match status" value="1"/>
</dbReference>
<keyword evidence="6" id="KW-1185">Reference proteome</keyword>
<dbReference type="EMBL" id="JAJKBJ010000010">
    <property type="protein sequence ID" value="MCL9684408.1"/>
    <property type="molecule type" value="Genomic_DNA"/>
</dbReference>
<dbReference type="Proteomes" id="UP001139721">
    <property type="component" value="Unassembled WGS sequence"/>
</dbReference>
<keyword evidence="2" id="KW-0285">Flavoprotein</keyword>
<evidence type="ECO:0000259" key="4">
    <source>
        <dbReference type="PROSITE" id="PS51387"/>
    </source>
</evidence>
<dbReference type="PANTHER" id="PTHR13878">
    <property type="entry name" value="GULONOLACTONE OXIDASE"/>
    <property type="match status" value="1"/>
</dbReference>
<dbReference type="GO" id="GO:0016491">
    <property type="term" value="F:oxidoreductase activity"/>
    <property type="evidence" value="ECO:0007669"/>
    <property type="project" value="UniProtKB-KW"/>
</dbReference>